<protein>
    <recommendedName>
        <fullName evidence="2">Thiol:disulfide interchange protein DsbD N-terminal domain-containing protein</fullName>
    </recommendedName>
</protein>
<dbReference type="EMBL" id="QZCG01000014">
    <property type="protein sequence ID" value="RJE82709.1"/>
    <property type="molecule type" value="Genomic_DNA"/>
</dbReference>
<evidence type="ECO:0000313" key="3">
    <source>
        <dbReference type="EMBL" id="RJE82709.1"/>
    </source>
</evidence>
<name>A0A418SP53_9RHOB</name>
<keyword evidence="4" id="KW-1185">Reference proteome</keyword>
<dbReference type="Proteomes" id="UP000284202">
    <property type="component" value="Unassembled WGS sequence"/>
</dbReference>
<reference evidence="4" key="1">
    <citation type="submission" date="2018-09" db="EMBL/GenBank/DDBJ databases">
        <title>Acidovorax cavernicola nov. sp. isolated from Gruta de las Maravillas (Aracena, Spain).</title>
        <authorList>
            <person name="Jurado V."/>
            <person name="Gutierrez-Patricio S."/>
            <person name="Gonzalez-Pimentel J.L."/>
            <person name="Miller A.Z."/>
            <person name="Laiz L."/>
            <person name="Saiz-Jimenez C."/>
        </authorList>
    </citation>
    <scope>NUCLEOTIDE SEQUENCE [LARGE SCALE GENOMIC DNA]</scope>
    <source>
        <strain evidence="4">1011MAR3C25</strain>
    </source>
</reference>
<feature type="chain" id="PRO_5019576374" description="Thiol:disulfide interchange protein DsbD N-terminal domain-containing protein" evidence="1">
    <location>
        <begin position="21"/>
        <end position="261"/>
    </location>
</feature>
<dbReference type="Pfam" id="PF11412">
    <property type="entry name" value="DsbD_N"/>
    <property type="match status" value="1"/>
</dbReference>
<dbReference type="AlphaFoldDB" id="A0A418SP53"/>
<evidence type="ECO:0000259" key="2">
    <source>
        <dbReference type="Pfam" id="PF11412"/>
    </source>
</evidence>
<evidence type="ECO:0000256" key="1">
    <source>
        <dbReference type="SAM" id="SignalP"/>
    </source>
</evidence>
<comment type="caution">
    <text evidence="3">The sequence shown here is derived from an EMBL/GenBank/DDBJ whole genome shotgun (WGS) entry which is preliminary data.</text>
</comment>
<dbReference type="RefSeq" id="WP_119751393.1">
    <property type="nucleotide sequence ID" value="NZ_QZCG01000014.1"/>
</dbReference>
<keyword evidence="1" id="KW-0732">Signal</keyword>
<sequence length="261" mass="28370">MIRFSLLSLCLILTGITASADEFPPGIRSARLLPGWTDNDGNRISAFELQLEPGWKTYWRKPGDSGLPPEFDWQESTNLAAITLHWPAPEAIISGDETTLGYHDLLVLPFTARPKDPASPVELTAAVEFGVCEKICVPAYLELQAPAPGETPTPEITHALEKMPRPSSVRPVCTTRNIEDGTQLSVLLPVARIELAAMELQERPDVWVSSAQLEPEAKGTRATADFVPPSGKPFDLDPSHLLITVISPDGATEIQGCTLQD</sequence>
<feature type="domain" description="Thiol:disulfide interchange protein DsbD N-terminal" evidence="2">
    <location>
        <begin position="40"/>
        <end position="144"/>
    </location>
</feature>
<dbReference type="InterPro" id="IPR028250">
    <property type="entry name" value="DsbDN"/>
</dbReference>
<evidence type="ECO:0000313" key="4">
    <source>
        <dbReference type="Proteomes" id="UP000284202"/>
    </source>
</evidence>
<accession>A0A418SP53</accession>
<feature type="signal peptide" evidence="1">
    <location>
        <begin position="1"/>
        <end position="20"/>
    </location>
</feature>
<gene>
    <name evidence="3" type="ORF">D3P04_18725</name>
</gene>
<dbReference type="OrthoDB" id="9811036at2"/>
<proteinExistence type="predicted"/>
<organism evidence="3 4">
    <name type="scientific">Paracoccus onubensis</name>
    <dbReference type="NCBI Taxonomy" id="1675788"/>
    <lineage>
        <taxon>Bacteria</taxon>
        <taxon>Pseudomonadati</taxon>
        <taxon>Pseudomonadota</taxon>
        <taxon>Alphaproteobacteria</taxon>
        <taxon>Rhodobacterales</taxon>
        <taxon>Paracoccaceae</taxon>
        <taxon>Paracoccus</taxon>
    </lineage>
</organism>